<dbReference type="AlphaFoldDB" id="A0A9W6X499"/>
<comment type="caution">
    <text evidence="2">The sequence shown here is derived from an EMBL/GenBank/DDBJ whole genome shotgun (WGS) entry which is preliminary data.</text>
</comment>
<evidence type="ECO:0000256" key="1">
    <source>
        <dbReference type="SAM" id="MobiDB-lite"/>
    </source>
</evidence>
<dbReference type="OrthoDB" id="73161at2759"/>
<dbReference type="PANTHER" id="PTHR31239">
    <property type="entry name" value="NICOLIN 1"/>
    <property type="match status" value="1"/>
</dbReference>
<organism evidence="2 3">
    <name type="scientific">Phytophthora fragariaefolia</name>
    <dbReference type="NCBI Taxonomy" id="1490495"/>
    <lineage>
        <taxon>Eukaryota</taxon>
        <taxon>Sar</taxon>
        <taxon>Stramenopiles</taxon>
        <taxon>Oomycota</taxon>
        <taxon>Peronosporomycetes</taxon>
        <taxon>Peronosporales</taxon>
        <taxon>Peronosporaceae</taxon>
        <taxon>Phytophthora</taxon>
    </lineage>
</organism>
<dbReference type="GO" id="GO:0005654">
    <property type="term" value="C:nucleoplasm"/>
    <property type="evidence" value="ECO:0007669"/>
    <property type="project" value="TreeGrafter"/>
</dbReference>
<gene>
    <name evidence="2" type="ORF">Pfra01_000688900</name>
</gene>
<proteinExistence type="predicted"/>
<keyword evidence="3" id="KW-1185">Reference proteome</keyword>
<feature type="region of interest" description="Disordered" evidence="1">
    <location>
        <begin position="149"/>
        <end position="172"/>
    </location>
</feature>
<reference evidence="2" key="1">
    <citation type="submission" date="2023-04" db="EMBL/GenBank/DDBJ databases">
        <title>Phytophthora fragariaefolia NBRC 109709.</title>
        <authorList>
            <person name="Ichikawa N."/>
            <person name="Sato H."/>
            <person name="Tonouchi N."/>
        </authorList>
    </citation>
    <scope>NUCLEOTIDE SEQUENCE</scope>
    <source>
        <strain evidence="2">NBRC 109709</strain>
    </source>
</reference>
<dbReference type="PANTHER" id="PTHR31239:SF2">
    <property type="entry name" value="NICOLIN-1"/>
    <property type="match status" value="1"/>
</dbReference>
<protein>
    <submittedName>
        <fullName evidence="2">Unnamed protein product</fullName>
    </submittedName>
</protein>
<dbReference type="EMBL" id="BSXT01000603">
    <property type="protein sequence ID" value="GMF30788.1"/>
    <property type="molecule type" value="Genomic_DNA"/>
</dbReference>
<dbReference type="Proteomes" id="UP001165121">
    <property type="component" value="Unassembled WGS sequence"/>
</dbReference>
<evidence type="ECO:0000313" key="2">
    <source>
        <dbReference type="EMBL" id="GMF30788.1"/>
    </source>
</evidence>
<sequence length="225" mass="25130">MTELPIQISRLPVQPVTTFKLANPTASSTGGDGFKLSLVTPRRLSLHCCLVFRNFYVAWLRIVQINTDGSSTELASAYPLMQHMHYEDDAQTWKLVRLDQLPVSWNPQMFDSLCVYLSQPSPIWEVWELREIKLYVLPQEQADGGEVLTSTQLGSASPPRLEKKGSLGRSGSVAEGRLTQLLEKRASRTSLGQGGFGSELAANPVEDQATRCLDLMLRLRELLKQ</sequence>
<name>A0A9W6X499_9STRA</name>
<accession>A0A9W6X499</accession>
<dbReference type="InterPro" id="IPR040235">
    <property type="entry name" value="Nicolin-1"/>
</dbReference>
<evidence type="ECO:0000313" key="3">
    <source>
        <dbReference type="Proteomes" id="UP001165121"/>
    </source>
</evidence>